<comment type="similarity">
    <text evidence="1">Belongs to the type-B carboxylesterase/lipase family.</text>
</comment>
<dbReference type="Proteomes" id="UP000027073">
    <property type="component" value="Unassembled WGS sequence"/>
</dbReference>
<dbReference type="OrthoDB" id="408631at2759"/>
<sequence length="705" mass="76173">MRAVHSGLPLLCLLSAGVDAAVKPVAVNGPSLTLLFQNSLNHTENALSPGGFIVISDVAGHSATAACQSLSENPAVARSLSATASQDLVDLLRFQGGTSQRFWIGDESNNSKALGFCQTVQVTNNGLRFAAAPCSSRLPVVCTQSAPFSNASTRDTSAQFQIAVNSRGKRFTGWELYYRDFASFRFLGIPYANPPKRFEHSTLYSGTQREFDSTRPGAHCVQAGDSDVSEDCLFLNIFTPFLPGTDGRSVKRKPVMFWIHGGAFTGGTGSDATFDGGSLASRGDVVLVTINYRLSTLGFLALDDGVVNGNYGLADQIIALKWVQQHIADFGGDPGQVTIFGQSAGAASVRALLGSPKAKGLFHAAIPMSNLAGANYATTYSKYFTIEEEAATVARPIISEIGCANDDPAAVRACLLAAPATQLVSLPDVARFIVVDGIFITSDGLQLSGKAPGVSKVPTMWGWMAFDGAPFIGFPKDGQTLTQALTSLFVTNETVAEEIAQSSSLFPIPSTTNHTLDIFNVTSRITTDLEFRCLDQATVFAAVRNDVFKSVHMYQFDRSYQTPGFSPNPPTCEAPITTSHPFGDPSLPYLQCHSGELYYVFGTLGQFPLPFRDNDDLEFNQFILDSWASFARTFDPNPSESFLQARGFDGTLLRVRQERSKWQKVTKTNLNGSQILRRLNLQTGASSFLEKAQCEFLGFPLDFYL</sequence>
<dbReference type="InterPro" id="IPR019826">
    <property type="entry name" value="Carboxylesterase_B_AS"/>
</dbReference>
<dbReference type="HOGENOM" id="CLU_006586_8_1_1"/>
<keyword evidence="2" id="KW-0378">Hydrolase</keyword>
<dbReference type="InParanoid" id="A0A067NLJ6"/>
<dbReference type="PROSITE" id="PS00941">
    <property type="entry name" value="CARBOXYLESTERASE_B_2"/>
    <property type="match status" value="1"/>
</dbReference>
<reference evidence="6" key="1">
    <citation type="journal article" date="2014" name="Proc. Natl. Acad. Sci. U.S.A.">
        <title>Extensive sampling of basidiomycete genomes demonstrates inadequacy of the white-rot/brown-rot paradigm for wood decay fungi.</title>
        <authorList>
            <person name="Riley R."/>
            <person name="Salamov A.A."/>
            <person name="Brown D.W."/>
            <person name="Nagy L.G."/>
            <person name="Floudas D."/>
            <person name="Held B.W."/>
            <person name="Levasseur A."/>
            <person name="Lombard V."/>
            <person name="Morin E."/>
            <person name="Otillar R."/>
            <person name="Lindquist E.A."/>
            <person name="Sun H."/>
            <person name="LaButti K.M."/>
            <person name="Schmutz J."/>
            <person name="Jabbour D."/>
            <person name="Luo H."/>
            <person name="Baker S.E."/>
            <person name="Pisabarro A.G."/>
            <person name="Walton J.D."/>
            <person name="Blanchette R.A."/>
            <person name="Henrissat B."/>
            <person name="Martin F."/>
            <person name="Cullen D."/>
            <person name="Hibbett D.S."/>
            <person name="Grigoriev I.V."/>
        </authorList>
    </citation>
    <scope>NUCLEOTIDE SEQUENCE [LARGE SCALE GENOMIC DNA]</scope>
    <source>
        <strain evidence="6">PC15</strain>
    </source>
</reference>
<dbReference type="SUPFAM" id="SSF53474">
    <property type="entry name" value="alpha/beta-Hydrolases"/>
    <property type="match status" value="1"/>
</dbReference>
<evidence type="ECO:0000256" key="1">
    <source>
        <dbReference type="ARBA" id="ARBA00005964"/>
    </source>
</evidence>
<gene>
    <name evidence="5" type="ORF">PLEOSDRAFT_33340</name>
</gene>
<dbReference type="Pfam" id="PF00135">
    <property type="entry name" value="COesterase"/>
    <property type="match status" value="1"/>
</dbReference>
<evidence type="ECO:0000256" key="3">
    <source>
        <dbReference type="SAM" id="SignalP"/>
    </source>
</evidence>
<protein>
    <recommendedName>
        <fullName evidence="4">Carboxylesterase type B domain-containing protein</fullName>
    </recommendedName>
</protein>
<evidence type="ECO:0000259" key="4">
    <source>
        <dbReference type="Pfam" id="PF00135"/>
    </source>
</evidence>
<keyword evidence="3" id="KW-0732">Signal</keyword>
<dbReference type="PANTHER" id="PTHR43142">
    <property type="entry name" value="CARBOXYLIC ESTER HYDROLASE"/>
    <property type="match status" value="1"/>
</dbReference>
<dbReference type="STRING" id="1137138.A0A067NLJ6"/>
<dbReference type="PANTHER" id="PTHR43142:SF3">
    <property type="entry name" value="PUTATIVE (AFU_ORTHOLOGUE AFUA_3G09070)-RELATED"/>
    <property type="match status" value="1"/>
</dbReference>
<accession>A0A067NLJ6</accession>
<dbReference type="EMBL" id="KL198011">
    <property type="protein sequence ID" value="KDQ24476.1"/>
    <property type="molecule type" value="Genomic_DNA"/>
</dbReference>
<dbReference type="GO" id="GO:0016787">
    <property type="term" value="F:hydrolase activity"/>
    <property type="evidence" value="ECO:0007669"/>
    <property type="project" value="UniProtKB-KW"/>
</dbReference>
<dbReference type="VEuPathDB" id="FungiDB:PLEOSDRAFT_33340"/>
<evidence type="ECO:0000313" key="5">
    <source>
        <dbReference type="EMBL" id="KDQ24476.1"/>
    </source>
</evidence>
<organism evidence="5 6">
    <name type="scientific">Pleurotus ostreatus (strain PC15)</name>
    <name type="common">Oyster mushroom</name>
    <dbReference type="NCBI Taxonomy" id="1137138"/>
    <lineage>
        <taxon>Eukaryota</taxon>
        <taxon>Fungi</taxon>
        <taxon>Dikarya</taxon>
        <taxon>Basidiomycota</taxon>
        <taxon>Agaricomycotina</taxon>
        <taxon>Agaricomycetes</taxon>
        <taxon>Agaricomycetidae</taxon>
        <taxon>Agaricales</taxon>
        <taxon>Pleurotineae</taxon>
        <taxon>Pleurotaceae</taxon>
        <taxon>Pleurotus</taxon>
    </lineage>
</organism>
<feature type="chain" id="PRO_5007234694" description="Carboxylesterase type B domain-containing protein" evidence="3">
    <location>
        <begin position="21"/>
        <end position="705"/>
    </location>
</feature>
<feature type="signal peptide" evidence="3">
    <location>
        <begin position="1"/>
        <end position="20"/>
    </location>
</feature>
<dbReference type="InterPro" id="IPR019819">
    <property type="entry name" value="Carboxylesterase_B_CS"/>
</dbReference>
<evidence type="ECO:0000313" key="6">
    <source>
        <dbReference type="Proteomes" id="UP000027073"/>
    </source>
</evidence>
<dbReference type="InterPro" id="IPR029058">
    <property type="entry name" value="AB_hydrolase_fold"/>
</dbReference>
<dbReference type="InterPro" id="IPR002018">
    <property type="entry name" value="CarbesteraseB"/>
</dbReference>
<dbReference type="AlphaFoldDB" id="A0A067NLJ6"/>
<evidence type="ECO:0000256" key="2">
    <source>
        <dbReference type="ARBA" id="ARBA00022801"/>
    </source>
</evidence>
<dbReference type="PROSITE" id="PS00122">
    <property type="entry name" value="CARBOXYLESTERASE_B_1"/>
    <property type="match status" value="1"/>
</dbReference>
<dbReference type="Gene3D" id="3.40.50.1820">
    <property type="entry name" value="alpha/beta hydrolase"/>
    <property type="match status" value="1"/>
</dbReference>
<dbReference type="ESTHER" id="pleos-a0a067nlj6">
    <property type="family name" value="Fungal_carboxylesterase_lipase"/>
</dbReference>
<feature type="domain" description="Carboxylesterase type B" evidence="4">
    <location>
        <begin position="185"/>
        <end position="696"/>
    </location>
</feature>
<proteinExistence type="inferred from homology"/>
<name>A0A067NLJ6_PLEO1</name>